<feature type="domain" description="L-Lysine epsilon oxidase N-terminal" evidence="1">
    <location>
        <begin position="27"/>
        <end position="222"/>
    </location>
</feature>
<organism evidence="2 3">
    <name type="scientific">Rhizoctonia solani</name>
    <dbReference type="NCBI Taxonomy" id="456999"/>
    <lineage>
        <taxon>Eukaryota</taxon>
        <taxon>Fungi</taxon>
        <taxon>Dikarya</taxon>
        <taxon>Basidiomycota</taxon>
        <taxon>Agaricomycotina</taxon>
        <taxon>Agaricomycetes</taxon>
        <taxon>Cantharellales</taxon>
        <taxon>Ceratobasidiaceae</taxon>
        <taxon>Rhizoctonia</taxon>
    </lineage>
</organism>
<protein>
    <recommendedName>
        <fullName evidence="1">L-Lysine epsilon oxidase N-terminal domain-containing protein</fullName>
    </recommendedName>
</protein>
<evidence type="ECO:0000313" key="3">
    <source>
        <dbReference type="Proteomes" id="UP000663827"/>
    </source>
</evidence>
<sequence>MTRKETSKALSLKMAFNPEDIAYADIYPPINVARVGDSDKYFIGSEVPGVEPIPDGGFKDEDQKIKKQAARFRVYAFDKDSKPLGEITNDGYSLNWKVHVANKKASWVIFRGKYRPETWELRNANVQGWPEGQEKNYEYTNTRTDLIIDPGEKVIEGVNAKDVFLDGKFGNDKEIPLKDVRLGELRTDDQGRLLVLASDGHSFSAVGDSDKDLDSEFDNDGWVSVYVGALGLYEG</sequence>
<evidence type="ECO:0000313" key="2">
    <source>
        <dbReference type="EMBL" id="CAE7151069.1"/>
    </source>
</evidence>
<dbReference type="InterPro" id="IPR041168">
    <property type="entry name" value="LodA_N"/>
</dbReference>
<accession>A0A8H3E360</accession>
<dbReference type="Pfam" id="PF17990">
    <property type="entry name" value="LodA_N"/>
    <property type="match status" value="1"/>
</dbReference>
<dbReference type="Proteomes" id="UP000663827">
    <property type="component" value="Unassembled WGS sequence"/>
</dbReference>
<comment type="caution">
    <text evidence="2">The sequence shown here is derived from an EMBL/GenBank/DDBJ whole genome shotgun (WGS) entry which is preliminary data.</text>
</comment>
<name>A0A8H3E360_9AGAM</name>
<reference evidence="2" key="1">
    <citation type="submission" date="2021-01" db="EMBL/GenBank/DDBJ databases">
        <authorList>
            <person name="Kaushik A."/>
        </authorList>
    </citation>
    <scope>NUCLEOTIDE SEQUENCE</scope>
    <source>
        <strain evidence="2">AG5</strain>
    </source>
</reference>
<dbReference type="AlphaFoldDB" id="A0A8H3E360"/>
<gene>
    <name evidence="2" type="ORF">RDB_LOCUS88380</name>
</gene>
<evidence type="ECO:0000259" key="1">
    <source>
        <dbReference type="Pfam" id="PF17990"/>
    </source>
</evidence>
<proteinExistence type="predicted"/>
<dbReference type="EMBL" id="CAJNJQ010001817">
    <property type="protein sequence ID" value="CAE7151069.1"/>
    <property type="molecule type" value="Genomic_DNA"/>
</dbReference>